<dbReference type="AlphaFoldDB" id="A0A9W4D4U7"/>
<organism evidence="2 3">
    <name type="scientific">Blumeria graminis f. sp. triticale</name>
    <dbReference type="NCBI Taxonomy" id="1689686"/>
    <lineage>
        <taxon>Eukaryota</taxon>
        <taxon>Fungi</taxon>
        <taxon>Dikarya</taxon>
        <taxon>Ascomycota</taxon>
        <taxon>Pezizomycotina</taxon>
        <taxon>Leotiomycetes</taxon>
        <taxon>Erysiphales</taxon>
        <taxon>Erysiphaceae</taxon>
        <taxon>Blumeria</taxon>
    </lineage>
</organism>
<evidence type="ECO:0000313" key="3">
    <source>
        <dbReference type="Proteomes" id="UP000683417"/>
    </source>
</evidence>
<feature type="region of interest" description="Disordered" evidence="1">
    <location>
        <begin position="178"/>
        <end position="235"/>
    </location>
</feature>
<sequence length="475" mass="51937">MAPPARGRKCEVSEVLDAKHRIQRHASNSGRGLLSDGIAARSNSKLNAAISGFAVARGLQALVPQNAPPDTHQVLSPRGKDTIEEDQLTDNTFPESKIPTHQIDADKEEPSVTPMDTENSEPAGSYRTSLMSKARGLLNLVGPYLEDMEKECPGAGADFLVLISEEVSRAIRGQKIYKSSMNEQEQKPSTQSDNKRTWASKAAAGVSTGTNIDVHRPMIRPTPPQTQSKEDKKVPSGVAVLAASPAKAASILQHSEAIAARFGNATVERQETWTTFVVGPIPKKVNTLDGAYDPLEGLLLEEPAIRAIKDDTPIRHIAWTRRSTDSLSLFGHIRIHVPEARAHKVPSRMQLFGQATSVQRVSNKQLLRTCNKCFGFHATRTCARQFKWASCGMNSHEGPCAQQIQCLNCRGPHESTDTSCPARPRRDHGVFVRPTGAQLRHIRAAGRRELANTLRHTQESAESGAETLTEHNPTH</sequence>
<reference evidence="2" key="1">
    <citation type="submission" date="2020-10" db="EMBL/GenBank/DDBJ databases">
        <authorList>
            <person name="Muller C M."/>
        </authorList>
    </citation>
    <scope>NUCLEOTIDE SEQUENCE</scope>
    <source>
        <strain evidence="2">THUN-12</strain>
    </source>
</reference>
<name>A0A9W4D4U7_BLUGR</name>
<feature type="compositionally biased region" description="Polar residues" evidence="1">
    <location>
        <begin position="114"/>
        <end position="125"/>
    </location>
</feature>
<evidence type="ECO:0000313" key="2">
    <source>
        <dbReference type="EMBL" id="CAD6503907.1"/>
    </source>
</evidence>
<protein>
    <submittedName>
        <fullName evidence="2">BgTH12-05650</fullName>
    </submittedName>
</protein>
<dbReference type="Proteomes" id="UP000683417">
    <property type="component" value="Unassembled WGS sequence"/>
</dbReference>
<comment type="caution">
    <text evidence="2">The sequence shown here is derived from an EMBL/GenBank/DDBJ whole genome shotgun (WGS) entry which is preliminary data.</text>
</comment>
<feature type="region of interest" description="Disordered" evidence="1">
    <location>
        <begin position="454"/>
        <end position="475"/>
    </location>
</feature>
<evidence type="ECO:0000256" key="1">
    <source>
        <dbReference type="SAM" id="MobiDB-lite"/>
    </source>
</evidence>
<dbReference type="EMBL" id="CAJHIT010000008">
    <property type="protein sequence ID" value="CAD6503907.1"/>
    <property type="molecule type" value="Genomic_DNA"/>
</dbReference>
<feature type="compositionally biased region" description="Polar residues" evidence="1">
    <location>
        <begin position="178"/>
        <end position="192"/>
    </location>
</feature>
<gene>
    <name evidence="2" type="ORF">BGTH12_LOCUS5265</name>
</gene>
<accession>A0A9W4D4U7</accession>
<feature type="region of interest" description="Disordered" evidence="1">
    <location>
        <begin position="106"/>
        <end position="125"/>
    </location>
</feature>
<proteinExistence type="predicted"/>